<accession>A0ABT2PV68</accession>
<dbReference type="InterPro" id="IPR013785">
    <property type="entry name" value="Aldolase_TIM"/>
</dbReference>
<evidence type="ECO:0000259" key="2">
    <source>
        <dbReference type="Pfam" id="PF02749"/>
    </source>
</evidence>
<evidence type="ECO:0000256" key="1">
    <source>
        <dbReference type="ARBA" id="ARBA00047445"/>
    </source>
</evidence>
<dbReference type="RefSeq" id="WP_262096095.1">
    <property type="nucleotide sequence ID" value="NZ_JAOEGN010000006.1"/>
</dbReference>
<dbReference type="SUPFAM" id="SSF54675">
    <property type="entry name" value="Nicotinate/Quinolinate PRTase N-terminal domain-like"/>
    <property type="match status" value="1"/>
</dbReference>
<dbReference type="InterPro" id="IPR036068">
    <property type="entry name" value="Nicotinate_pribotase-like_C"/>
</dbReference>
<dbReference type="InterPro" id="IPR037128">
    <property type="entry name" value="Quinolinate_PRibosylTase_N_sf"/>
</dbReference>
<dbReference type="Gene3D" id="3.20.20.70">
    <property type="entry name" value="Aldolase class I"/>
    <property type="match status" value="1"/>
</dbReference>
<comment type="catalytic activity">
    <reaction evidence="1">
        <text>nicotinate beta-D-ribonucleotide + CO2 + diphosphate = quinolinate + 5-phospho-alpha-D-ribose 1-diphosphate + 2 H(+)</text>
        <dbReference type="Rhea" id="RHEA:12733"/>
        <dbReference type="ChEBI" id="CHEBI:15378"/>
        <dbReference type="ChEBI" id="CHEBI:16526"/>
        <dbReference type="ChEBI" id="CHEBI:29959"/>
        <dbReference type="ChEBI" id="CHEBI:33019"/>
        <dbReference type="ChEBI" id="CHEBI:57502"/>
        <dbReference type="ChEBI" id="CHEBI:58017"/>
        <dbReference type="EC" id="2.4.2.19"/>
    </reaction>
</comment>
<sequence length="258" mass="29459">MLRYFETIIESLRGEHNPLIDKTQGVFYLFCKEEGIVSGLDEIQTLLSLYDIEIEFRKHKQNGQSVKRGELLCSISGEKDTVYRILNTLTHIIGKMMGIASLVRLYQTKLQNAVVMDLNDTITNDHDLIAKAMKDGGAVRLDLFKIDETLIDLTGNRVEAIEKVKTVQSKPVLIEISDIQHFYEVENSNVDFICLKYFNDEAIRRVILDNRGKKRLVIGGLVLPQRLDILGSYQFDYLYTTLFMSASRVYDIGVKVGI</sequence>
<organism evidence="3 4">
    <name type="scientific">Paracholeplasma vituli</name>
    <dbReference type="NCBI Taxonomy" id="69473"/>
    <lineage>
        <taxon>Bacteria</taxon>
        <taxon>Bacillati</taxon>
        <taxon>Mycoplasmatota</taxon>
        <taxon>Mollicutes</taxon>
        <taxon>Acholeplasmatales</taxon>
        <taxon>Acholeplasmataceae</taxon>
        <taxon>Paracholeplasma</taxon>
    </lineage>
</organism>
<dbReference type="Gene3D" id="3.90.1170.20">
    <property type="entry name" value="Quinolinate phosphoribosyl transferase, N-terminal domain"/>
    <property type="match status" value="1"/>
</dbReference>
<dbReference type="EMBL" id="JAOEGN010000006">
    <property type="protein sequence ID" value="MCU0104841.1"/>
    <property type="molecule type" value="Genomic_DNA"/>
</dbReference>
<proteinExistence type="predicted"/>
<reference evidence="4" key="1">
    <citation type="submission" date="2023-07" db="EMBL/GenBank/DDBJ databases">
        <title>Novel Mycoplasma species identified in domestic and wild animals.</title>
        <authorList>
            <person name="Volokhov D.V."/>
            <person name="Furtak V.A."/>
            <person name="Zagorodnyaya T.A."/>
        </authorList>
    </citation>
    <scope>NUCLEOTIDE SEQUENCE [LARGE SCALE GENOMIC DNA]</scope>
    <source>
        <strain evidence="4">92-19</strain>
    </source>
</reference>
<comment type="caution">
    <text evidence="3">The sequence shown here is derived from an EMBL/GenBank/DDBJ whole genome shotgun (WGS) entry which is preliminary data.</text>
</comment>
<protein>
    <recommendedName>
        <fullName evidence="2">Quinolinate phosphoribosyl transferase N-terminal domain-containing protein</fullName>
    </recommendedName>
</protein>
<evidence type="ECO:0000313" key="4">
    <source>
        <dbReference type="Proteomes" id="UP001209076"/>
    </source>
</evidence>
<name>A0ABT2PV68_9MOLU</name>
<gene>
    <name evidence="3" type="ORF">N7603_04140</name>
</gene>
<dbReference type="InterPro" id="IPR022412">
    <property type="entry name" value="Quinolinate_PRibosylTrfase_N"/>
</dbReference>
<feature type="domain" description="Quinolinate phosphoribosyl transferase N-terminal" evidence="2">
    <location>
        <begin position="20"/>
        <end position="83"/>
    </location>
</feature>
<dbReference type="Proteomes" id="UP001209076">
    <property type="component" value="Unassembled WGS sequence"/>
</dbReference>
<dbReference type="Pfam" id="PF02749">
    <property type="entry name" value="QRPTase_N"/>
    <property type="match status" value="1"/>
</dbReference>
<keyword evidence="4" id="KW-1185">Reference proteome</keyword>
<dbReference type="SUPFAM" id="SSF51690">
    <property type="entry name" value="Nicotinate/Quinolinate PRTase C-terminal domain-like"/>
    <property type="match status" value="1"/>
</dbReference>
<evidence type="ECO:0000313" key="3">
    <source>
        <dbReference type="EMBL" id="MCU0104841.1"/>
    </source>
</evidence>